<gene>
    <name evidence="4" type="primary">gsiB</name>
    <name evidence="4" type="ORF">HC248_02621</name>
</gene>
<dbReference type="InterPro" id="IPR039424">
    <property type="entry name" value="SBP_5"/>
</dbReference>
<protein>
    <submittedName>
        <fullName evidence="4">Glutathione-binding protein GsiB</fullName>
    </submittedName>
</protein>
<dbReference type="EMBL" id="CP051461">
    <property type="protein sequence ID" value="QJC57300.1"/>
    <property type="molecule type" value="Genomic_DNA"/>
</dbReference>
<evidence type="ECO:0000256" key="2">
    <source>
        <dbReference type="ARBA" id="ARBA00022729"/>
    </source>
</evidence>
<feature type="domain" description="Solute-binding protein family 5" evidence="3">
    <location>
        <begin position="78"/>
        <end position="433"/>
    </location>
</feature>
<evidence type="ECO:0000313" key="5">
    <source>
        <dbReference type="Proteomes" id="UP000502041"/>
    </source>
</evidence>
<dbReference type="Gene3D" id="3.90.76.10">
    <property type="entry name" value="Dipeptide-binding Protein, Domain 1"/>
    <property type="match status" value="1"/>
</dbReference>
<dbReference type="InterPro" id="IPR000914">
    <property type="entry name" value="SBP_5_dom"/>
</dbReference>
<dbReference type="CDD" id="cd08511">
    <property type="entry name" value="PBP2_NikA_DppA_OppA_like_5"/>
    <property type="match status" value="1"/>
</dbReference>
<evidence type="ECO:0000256" key="1">
    <source>
        <dbReference type="ARBA" id="ARBA00005695"/>
    </source>
</evidence>
<dbReference type="PANTHER" id="PTHR30290">
    <property type="entry name" value="PERIPLASMIC BINDING COMPONENT OF ABC TRANSPORTER"/>
    <property type="match status" value="1"/>
</dbReference>
<dbReference type="SUPFAM" id="SSF53850">
    <property type="entry name" value="Periplasmic binding protein-like II"/>
    <property type="match status" value="1"/>
</dbReference>
<dbReference type="RefSeq" id="WP_168922836.1">
    <property type="nucleotide sequence ID" value="NZ_CP051461.1"/>
</dbReference>
<dbReference type="Pfam" id="PF00496">
    <property type="entry name" value="SBP_bac_5"/>
    <property type="match status" value="1"/>
</dbReference>
<dbReference type="GO" id="GO:0043190">
    <property type="term" value="C:ATP-binding cassette (ABC) transporter complex"/>
    <property type="evidence" value="ECO:0007669"/>
    <property type="project" value="InterPro"/>
</dbReference>
<comment type="similarity">
    <text evidence="1">Belongs to the bacterial solute-binding protein 5 family.</text>
</comment>
<dbReference type="GO" id="GO:0015833">
    <property type="term" value="P:peptide transport"/>
    <property type="evidence" value="ECO:0007669"/>
    <property type="project" value="TreeGrafter"/>
</dbReference>
<keyword evidence="5" id="KW-1185">Reference proteome</keyword>
<dbReference type="GO" id="GO:0030288">
    <property type="term" value="C:outer membrane-bounded periplasmic space"/>
    <property type="evidence" value="ECO:0007669"/>
    <property type="project" value="UniProtKB-ARBA"/>
</dbReference>
<sequence length="514" mass="56824">MKNTKLPSAKSAFKRHLPAALAIALSTLAFGVQSQTLRIGLAEDPDVLDPSMARTFVGRIVFASLCDKLVDIDEKLGIVPQLALSWVWSPDNKILIMKLRPGVTFHDGEKFDAAAVKFNIERHKTLPGSNRRGELLPVSSVDVLDDLTVRLNMSQPFAPLLSVLADRAGMMVSPKAAKENPGSFGTKPVCSGPFKFNERVAQDKIVLDRFPNYWNKSAIHFDKIIFQPVVDSTVRLANLRAGQLDLIERVAPSDIPQIKNDKRLSVARITELGYQGLTINTGKSEEAKKNAMGRDPRVREAFELSLDRAGITQVAMDGEASPGNQWLAPNNSFYAKSVPIPKRNIARAKALLKEAGVVNPVVNLMTPTTSDGQRVAQVVQAMAKEAGFDVKIQSTEFATSLNLADKGQFDVYMLAWSGRVDPDGNLFSFYGCNQPLNYSGYCKPEIDALLSQSRSVREPAERAKLFEKIAIQTNKDRPVIYLYHRNWLWAYNNKLTGVRAIPDGLMRVQGLAFK</sequence>
<proteinExistence type="inferred from homology"/>
<evidence type="ECO:0000259" key="3">
    <source>
        <dbReference type="Pfam" id="PF00496"/>
    </source>
</evidence>
<dbReference type="InterPro" id="IPR030678">
    <property type="entry name" value="Peptide/Ni-bd"/>
</dbReference>
<dbReference type="KEGG" id="pvac:HC248_02621"/>
<name>A0A6H2HBU6_9BURK</name>
<dbReference type="Gene3D" id="3.40.190.10">
    <property type="entry name" value="Periplasmic binding protein-like II"/>
    <property type="match status" value="1"/>
</dbReference>
<dbReference type="Gene3D" id="3.10.105.10">
    <property type="entry name" value="Dipeptide-binding Protein, Domain 3"/>
    <property type="match status" value="1"/>
</dbReference>
<dbReference type="PANTHER" id="PTHR30290:SF38">
    <property type="entry name" value="D,D-DIPEPTIDE-BINDING PERIPLASMIC PROTEIN DDPA-RELATED"/>
    <property type="match status" value="1"/>
</dbReference>
<organism evidence="4 5">
    <name type="scientific">Polaromonas vacuolata</name>
    <dbReference type="NCBI Taxonomy" id="37448"/>
    <lineage>
        <taxon>Bacteria</taxon>
        <taxon>Pseudomonadati</taxon>
        <taxon>Pseudomonadota</taxon>
        <taxon>Betaproteobacteria</taxon>
        <taxon>Burkholderiales</taxon>
        <taxon>Comamonadaceae</taxon>
        <taxon>Polaromonas</taxon>
    </lineage>
</organism>
<accession>A0A6H2HBU6</accession>
<dbReference type="AlphaFoldDB" id="A0A6H2HBU6"/>
<dbReference type="PIRSF" id="PIRSF002741">
    <property type="entry name" value="MppA"/>
    <property type="match status" value="1"/>
</dbReference>
<keyword evidence="2" id="KW-0732">Signal</keyword>
<evidence type="ECO:0000313" key="4">
    <source>
        <dbReference type="EMBL" id="QJC57300.1"/>
    </source>
</evidence>
<dbReference type="Proteomes" id="UP000502041">
    <property type="component" value="Chromosome"/>
</dbReference>
<reference evidence="4 5" key="1">
    <citation type="submission" date="2020-04" db="EMBL/GenBank/DDBJ databases">
        <title>Complete genome of a Psychrophilic, Marine, Gas Vacuolate Bacterium Polaromonas vacuolata KCTC 22033T.</title>
        <authorList>
            <person name="Hwang K."/>
            <person name="Kim K.M."/>
        </authorList>
    </citation>
    <scope>NUCLEOTIDE SEQUENCE [LARGE SCALE GENOMIC DNA]</scope>
    <source>
        <strain evidence="4 5">KCTC 22033</strain>
    </source>
</reference>
<dbReference type="GO" id="GO:1904680">
    <property type="term" value="F:peptide transmembrane transporter activity"/>
    <property type="evidence" value="ECO:0007669"/>
    <property type="project" value="TreeGrafter"/>
</dbReference>